<dbReference type="EMBL" id="JADGKB010000061">
    <property type="protein sequence ID" value="KAJ3255707.1"/>
    <property type="molecule type" value="Genomic_DNA"/>
</dbReference>
<comment type="caution">
    <text evidence="2">The sequence shown here is derived from an EMBL/GenBank/DDBJ whole genome shotgun (WGS) entry which is preliminary data.</text>
</comment>
<dbReference type="Proteomes" id="UP001210925">
    <property type="component" value="Unassembled WGS sequence"/>
</dbReference>
<dbReference type="InterPro" id="IPR037151">
    <property type="entry name" value="AlkB-like_sf"/>
</dbReference>
<keyword evidence="3" id="KW-1185">Reference proteome</keyword>
<protein>
    <submittedName>
        <fullName evidence="2">Uncharacterized protein</fullName>
    </submittedName>
</protein>
<name>A0AAD5UE91_9FUNG</name>
<feature type="region of interest" description="Disordered" evidence="1">
    <location>
        <begin position="1"/>
        <end position="69"/>
    </location>
</feature>
<organism evidence="2 3">
    <name type="scientific">Boothiomyces macroporosus</name>
    <dbReference type="NCBI Taxonomy" id="261099"/>
    <lineage>
        <taxon>Eukaryota</taxon>
        <taxon>Fungi</taxon>
        <taxon>Fungi incertae sedis</taxon>
        <taxon>Chytridiomycota</taxon>
        <taxon>Chytridiomycota incertae sedis</taxon>
        <taxon>Chytridiomycetes</taxon>
        <taxon>Rhizophydiales</taxon>
        <taxon>Terramycetaceae</taxon>
        <taxon>Boothiomyces</taxon>
    </lineage>
</organism>
<evidence type="ECO:0000313" key="3">
    <source>
        <dbReference type="Proteomes" id="UP001210925"/>
    </source>
</evidence>
<feature type="compositionally biased region" description="Basic and acidic residues" evidence="1">
    <location>
        <begin position="1"/>
        <end position="27"/>
    </location>
</feature>
<evidence type="ECO:0000256" key="1">
    <source>
        <dbReference type="SAM" id="MobiDB-lite"/>
    </source>
</evidence>
<feature type="compositionally biased region" description="Acidic residues" evidence="1">
    <location>
        <begin position="28"/>
        <end position="65"/>
    </location>
</feature>
<accession>A0AAD5UE91</accession>
<gene>
    <name evidence="2" type="ORF">HK103_006074</name>
</gene>
<dbReference type="AlphaFoldDB" id="A0AAD5UE91"/>
<evidence type="ECO:0000313" key="2">
    <source>
        <dbReference type="EMBL" id="KAJ3255707.1"/>
    </source>
</evidence>
<sequence length="227" mass="26776">MDRETVSERFDSPDDRKQYLENKRTEYTDDDRELFGSDSDDDRELFGSDSDDDRELFGSDSDDEYENLKENSCQTQCNIKGMTILEKEIKEIELEKLIEYIKPRLVNNQTMHFGDLPSELNVLFKYGNFNQMIANYYKIGDGIIDHVDLERFEDKVLICSLYGLELLTRNVYNRVQALVFGLYLPCILETWRYSCTGRRSKVFFTKIDGTIHMEYLSGHLIILMERE</sequence>
<dbReference type="Gene3D" id="2.60.120.590">
    <property type="entry name" value="Alpha-ketoglutarate-dependent dioxygenase AlkB-like"/>
    <property type="match status" value="1"/>
</dbReference>
<proteinExistence type="predicted"/>
<reference evidence="2" key="1">
    <citation type="submission" date="2020-05" db="EMBL/GenBank/DDBJ databases">
        <title>Phylogenomic resolution of chytrid fungi.</title>
        <authorList>
            <person name="Stajich J.E."/>
            <person name="Amses K."/>
            <person name="Simmons R."/>
            <person name="Seto K."/>
            <person name="Myers J."/>
            <person name="Bonds A."/>
            <person name="Quandt C.A."/>
            <person name="Barry K."/>
            <person name="Liu P."/>
            <person name="Grigoriev I."/>
            <person name="Longcore J.E."/>
            <person name="James T.Y."/>
        </authorList>
    </citation>
    <scope>NUCLEOTIDE SEQUENCE</scope>
    <source>
        <strain evidence="2">PLAUS21</strain>
    </source>
</reference>